<evidence type="ECO:0000256" key="1">
    <source>
        <dbReference type="SAM" id="Coils"/>
    </source>
</evidence>
<protein>
    <submittedName>
        <fullName evidence="3">Uncharacterized protein</fullName>
    </submittedName>
</protein>
<keyword evidence="1" id="KW-0175">Coiled coil</keyword>
<organism evidence="3">
    <name type="scientific">Oceaniferula spumae</name>
    <dbReference type="NCBI Taxonomy" id="2979115"/>
    <lineage>
        <taxon>Bacteria</taxon>
        <taxon>Pseudomonadati</taxon>
        <taxon>Verrucomicrobiota</taxon>
        <taxon>Verrucomicrobiia</taxon>
        <taxon>Verrucomicrobiales</taxon>
        <taxon>Verrucomicrobiaceae</taxon>
        <taxon>Oceaniferula</taxon>
    </lineage>
</organism>
<keyword evidence="2" id="KW-0732">Signal</keyword>
<evidence type="ECO:0000313" key="3">
    <source>
        <dbReference type="EMBL" id="BDS05798.1"/>
    </source>
</evidence>
<dbReference type="KEGG" id="osu:NT6N_08380"/>
<dbReference type="PROSITE" id="PS51257">
    <property type="entry name" value="PROKAR_LIPOPROTEIN"/>
    <property type="match status" value="1"/>
</dbReference>
<feature type="coiled-coil region" evidence="1">
    <location>
        <begin position="29"/>
        <end position="109"/>
    </location>
</feature>
<accession>A0AAT9FIG7</accession>
<gene>
    <name evidence="3" type="ORF">NT6N_08380</name>
</gene>
<feature type="signal peptide" evidence="2">
    <location>
        <begin position="1"/>
        <end position="23"/>
    </location>
</feature>
<proteinExistence type="predicted"/>
<feature type="chain" id="PRO_5043557618" evidence="2">
    <location>
        <begin position="24"/>
        <end position="113"/>
    </location>
</feature>
<evidence type="ECO:0000256" key="2">
    <source>
        <dbReference type="SAM" id="SignalP"/>
    </source>
</evidence>
<dbReference type="EMBL" id="AP026866">
    <property type="protein sequence ID" value="BDS05798.1"/>
    <property type="molecule type" value="Genomic_DNA"/>
</dbReference>
<name>A0AAT9FIG7_9BACT</name>
<dbReference type="AlphaFoldDB" id="A0AAT9FIG7"/>
<reference evidence="3" key="1">
    <citation type="submission" date="2024-07" db="EMBL/GenBank/DDBJ databases">
        <title>Complete genome sequence of Verrucomicrobiaceae bacterium NT6N.</title>
        <authorList>
            <person name="Huang C."/>
            <person name="Takami H."/>
            <person name="Hamasaki K."/>
        </authorList>
    </citation>
    <scope>NUCLEOTIDE SEQUENCE</scope>
    <source>
        <strain evidence="3">NT6N</strain>
    </source>
</reference>
<sequence length="113" mass="12985">MKSSVPARTVITRLLCFALAAFALTSCEDKELVKKNEELRLQLSELEKKVDLMEINAGEDPGDQTAALNKTNSELRKAMAELEALDNEKDELEKKHAKMEEELRKYQKEYRIQ</sequence>